<keyword evidence="7" id="KW-1185">Reference proteome</keyword>
<protein>
    <submittedName>
        <fullName evidence="6">HSP20-like chaperone</fullName>
    </submittedName>
</protein>
<evidence type="ECO:0000256" key="2">
    <source>
        <dbReference type="PROSITE-ProRule" id="PRU00285"/>
    </source>
</evidence>
<comment type="similarity">
    <text evidence="2 3">Belongs to the small heat shock protein (HSP20) family.</text>
</comment>
<gene>
    <name evidence="6" type="ORF">DAEQUDRAFT_761773</name>
</gene>
<evidence type="ECO:0000313" key="6">
    <source>
        <dbReference type="EMBL" id="KZT73809.1"/>
    </source>
</evidence>
<dbReference type="STRING" id="1314783.A0A165TQX0"/>
<dbReference type="InterPro" id="IPR008978">
    <property type="entry name" value="HSP20-like_chaperone"/>
</dbReference>
<name>A0A165TQX0_9APHY</name>
<dbReference type="Gene3D" id="2.60.40.790">
    <property type="match status" value="1"/>
</dbReference>
<dbReference type="PROSITE" id="PS01031">
    <property type="entry name" value="SHSP"/>
    <property type="match status" value="1"/>
</dbReference>
<feature type="compositionally biased region" description="Polar residues" evidence="4">
    <location>
        <begin position="120"/>
        <end position="136"/>
    </location>
</feature>
<organism evidence="6 7">
    <name type="scientific">Daedalea quercina L-15889</name>
    <dbReference type="NCBI Taxonomy" id="1314783"/>
    <lineage>
        <taxon>Eukaryota</taxon>
        <taxon>Fungi</taxon>
        <taxon>Dikarya</taxon>
        <taxon>Basidiomycota</taxon>
        <taxon>Agaricomycotina</taxon>
        <taxon>Agaricomycetes</taxon>
        <taxon>Polyporales</taxon>
        <taxon>Fomitopsis</taxon>
    </lineage>
</organism>
<sequence>MSLARQFFREMRPLFRMLEEPLGRTPSAFGAYPRSVFDDPFFRAPAMLQPAVDVSEEGNKYVIEAELPGVKKEDVNVRIGDGGRSVTIEGKVVSRRGEPQATEAPSATTSTPNAATQSAEGSTSTAVTQASDSTQLSTERSFTSNTSFTRTVYLPRAVDTSNVSAKMSDGVLTVTVAKAEDPASVQINIE</sequence>
<proteinExistence type="inferred from homology"/>
<dbReference type="CDD" id="cd06464">
    <property type="entry name" value="ACD_sHsps-like"/>
    <property type="match status" value="1"/>
</dbReference>
<dbReference type="OrthoDB" id="1431247at2759"/>
<accession>A0A165TQX0</accession>
<feature type="compositionally biased region" description="Low complexity" evidence="4">
    <location>
        <begin position="99"/>
        <end position="119"/>
    </location>
</feature>
<evidence type="ECO:0000256" key="4">
    <source>
        <dbReference type="SAM" id="MobiDB-lite"/>
    </source>
</evidence>
<feature type="domain" description="SHSP" evidence="5">
    <location>
        <begin position="43"/>
        <end position="190"/>
    </location>
</feature>
<evidence type="ECO:0000313" key="7">
    <source>
        <dbReference type="Proteomes" id="UP000076727"/>
    </source>
</evidence>
<dbReference type="EMBL" id="KV429035">
    <property type="protein sequence ID" value="KZT73809.1"/>
    <property type="molecule type" value="Genomic_DNA"/>
</dbReference>
<dbReference type="InterPro" id="IPR031107">
    <property type="entry name" value="Small_HSP"/>
</dbReference>
<evidence type="ECO:0000256" key="1">
    <source>
        <dbReference type="ARBA" id="ARBA00023016"/>
    </source>
</evidence>
<keyword evidence="1" id="KW-0346">Stress response</keyword>
<dbReference type="AlphaFoldDB" id="A0A165TQX0"/>
<evidence type="ECO:0000256" key="3">
    <source>
        <dbReference type="RuleBase" id="RU003616"/>
    </source>
</evidence>
<dbReference type="PANTHER" id="PTHR11527">
    <property type="entry name" value="HEAT-SHOCK PROTEIN 20 FAMILY MEMBER"/>
    <property type="match status" value="1"/>
</dbReference>
<reference evidence="6 7" key="1">
    <citation type="journal article" date="2016" name="Mol. Biol. Evol.">
        <title>Comparative Genomics of Early-Diverging Mushroom-Forming Fungi Provides Insights into the Origins of Lignocellulose Decay Capabilities.</title>
        <authorList>
            <person name="Nagy L.G."/>
            <person name="Riley R."/>
            <person name="Tritt A."/>
            <person name="Adam C."/>
            <person name="Daum C."/>
            <person name="Floudas D."/>
            <person name="Sun H."/>
            <person name="Yadav J.S."/>
            <person name="Pangilinan J."/>
            <person name="Larsson K.H."/>
            <person name="Matsuura K."/>
            <person name="Barry K."/>
            <person name="Labutti K."/>
            <person name="Kuo R."/>
            <person name="Ohm R.A."/>
            <person name="Bhattacharya S.S."/>
            <person name="Shirouzu T."/>
            <person name="Yoshinaga Y."/>
            <person name="Martin F.M."/>
            <person name="Grigoriev I.V."/>
            <person name="Hibbett D.S."/>
        </authorList>
    </citation>
    <scope>NUCLEOTIDE SEQUENCE [LARGE SCALE GENOMIC DNA]</scope>
    <source>
        <strain evidence="6 7">L-15889</strain>
    </source>
</reference>
<feature type="region of interest" description="Disordered" evidence="4">
    <location>
        <begin position="92"/>
        <end position="144"/>
    </location>
</feature>
<dbReference type="Pfam" id="PF00011">
    <property type="entry name" value="HSP20"/>
    <property type="match status" value="1"/>
</dbReference>
<dbReference type="SUPFAM" id="SSF49764">
    <property type="entry name" value="HSP20-like chaperones"/>
    <property type="match status" value="1"/>
</dbReference>
<dbReference type="InterPro" id="IPR002068">
    <property type="entry name" value="A-crystallin/Hsp20_dom"/>
</dbReference>
<dbReference type="Proteomes" id="UP000076727">
    <property type="component" value="Unassembled WGS sequence"/>
</dbReference>
<evidence type="ECO:0000259" key="5">
    <source>
        <dbReference type="PROSITE" id="PS01031"/>
    </source>
</evidence>